<keyword evidence="1" id="KW-0285">Flavoprotein</keyword>
<feature type="region of interest" description="Disordered" evidence="2">
    <location>
        <begin position="1"/>
        <end position="20"/>
    </location>
</feature>
<organism evidence="4 5">
    <name type="scientific">Nocardiopsis tropica</name>
    <dbReference type="NCBI Taxonomy" id="109330"/>
    <lineage>
        <taxon>Bacteria</taxon>
        <taxon>Bacillati</taxon>
        <taxon>Actinomycetota</taxon>
        <taxon>Actinomycetes</taxon>
        <taxon>Streptosporangiales</taxon>
        <taxon>Nocardiopsidaceae</taxon>
        <taxon>Nocardiopsis</taxon>
    </lineage>
</organism>
<gene>
    <name evidence="4" type="ORF">Q8A49_05985</name>
</gene>
<comment type="caution">
    <text evidence="4">The sequence shown here is derived from an EMBL/GenBank/DDBJ whole genome shotgun (WGS) entry which is preliminary data.</text>
</comment>
<evidence type="ECO:0000256" key="1">
    <source>
        <dbReference type="ARBA" id="ARBA00022630"/>
    </source>
</evidence>
<proteinExistence type="predicted"/>
<dbReference type="InterPro" id="IPR009075">
    <property type="entry name" value="AcylCo_DH/oxidase_C"/>
</dbReference>
<evidence type="ECO:0000313" key="5">
    <source>
        <dbReference type="Proteomes" id="UP001348641"/>
    </source>
</evidence>
<evidence type="ECO:0000313" key="4">
    <source>
        <dbReference type="EMBL" id="MEE2050045.1"/>
    </source>
</evidence>
<feature type="domain" description="Acyl-CoA dehydrogenase/oxidase C-terminal" evidence="3">
    <location>
        <begin position="95"/>
        <end position="198"/>
    </location>
</feature>
<dbReference type="Pfam" id="PF00441">
    <property type="entry name" value="Acyl-CoA_dh_1"/>
    <property type="match status" value="1"/>
</dbReference>
<name>A0ABU7KL74_9ACTN</name>
<evidence type="ECO:0000259" key="3">
    <source>
        <dbReference type="Pfam" id="PF00441"/>
    </source>
</evidence>
<protein>
    <submittedName>
        <fullName evidence="4">Acyl-CoA dehydrogenase family protein</fullName>
    </submittedName>
</protein>
<dbReference type="Gene3D" id="1.20.140.10">
    <property type="entry name" value="Butyryl-CoA Dehydrogenase, subunit A, domain 3"/>
    <property type="match status" value="1"/>
</dbReference>
<sequence length="223" mass="23308">MTATSTAHRAGPQGHGAWWEPARLGEPAEAWAMLTGAEPAPPVFGASGFALARAAAGPTLSASTAVVGEITVAGHRWSLLASTGTPENPATPEWRAAVASIRLGLSLWLRRQVVGRLRKRTVEGTALIHRQLVRADLAHAATEQAMAESLLDSVASQPGAPAALCRASRRLTAADRTVLRLFGASGFLSDGPGQVAYLSELMADAYLESAADDRRGEPDDRVG</sequence>
<dbReference type="RefSeq" id="WP_330157287.1">
    <property type="nucleotide sequence ID" value="NZ_BAAAJA010000018.1"/>
</dbReference>
<dbReference type="SUPFAM" id="SSF47203">
    <property type="entry name" value="Acyl-CoA dehydrogenase C-terminal domain-like"/>
    <property type="match status" value="1"/>
</dbReference>
<reference evidence="4 5" key="1">
    <citation type="submission" date="2023-07" db="EMBL/GenBank/DDBJ databases">
        <authorList>
            <person name="Girao M."/>
            <person name="Carvalho M.F."/>
        </authorList>
    </citation>
    <scope>NUCLEOTIDE SEQUENCE [LARGE SCALE GENOMIC DNA]</scope>
    <source>
        <strain evidence="4 5">66/93</strain>
    </source>
</reference>
<dbReference type="EMBL" id="JAUUCC010000010">
    <property type="protein sequence ID" value="MEE2050045.1"/>
    <property type="molecule type" value="Genomic_DNA"/>
</dbReference>
<evidence type="ECO:0000256" key="2">
    <source>
        <dbReference type="SAM" id="MobiDB-lite"/>
    </source>
</evidence>
<dbReference type="Proteomes" id="UP001348641">
    <property type="component" value="Unassembled WGS sequence"/>
</dbReference>
<accession>A0ABU7KL74</accession>
<dbReference type="InterPro" id="IPR036250">
    <property type="entry name" value="AcylCo_DH-like_C"/>
</dbReference>